<protein>
    <submittedName>
        <fullName evidence="2">Uncharacterized protein</fullName>
    </submittedName>
</protein>
<feature type="transmembrane region" description="Helical" evidence="1">
    <location>
        <begin position="125"/>
        <end position="151"/>
    </location>
</feature>
<evidence type="ECO:0000313" key="2">
    <source>
        <dbReference type="EMBL" id="EFX89800.1"/>
    </source>
</evidence>
<feature type="transmembrane region" description="Helical" evidence="1">
    <location>
        <begin position="53"/>
        <end position="74"/>
    </location>
</feature>
<gene>
    <name evidence="2" type="ORF">DAPPUDRAFT_310152</name>
</gene>
<dbReference type="EMBL" id="GL732524">
    <property type="protein sequence ID" value="EFX89800.1"/>
    <property type="molecule type" value="Genomic_DNA"/>
</dbReference>
<name>E9FSM6_DAPPU</name>
<dbReference type="AlphaFoldDB" id="E9FSM6"/>
<keyword evidence="1" id="KW-0472">Membrane</keyword>
<proteinExistence type="predicted"/>
<keyword evidence="3" id="KW-1185">Reference proteome</keyword>
<dbReference type="HOGENOM" id="CLU_1251779_0_0_1"/>
<keyword evidence="1" id="KW-0812">Transmembrane</keyword>
<dbReference type="Proteomes" id="UP000000305">
    <property type="component" value="Unassembled WGS sequence"/>
</dbReference>
<feature type="transmembrane region" description="Helical" evidence="1">
    <location>
        <begin position="163"/>
        <end position="186"/>
    </location>
</feature>
<dbReference type="InParanoid" id="E9FSM6"/>
<evidence type="ECO:0000313" key="3">
    <source>
        <dbReference type="Proteomes" id="UP000000305"/>
    </source>
</evidence>
<organism evidence="2 3">
    <name type="scientific">Daphnia pulex</name>
    <name type="common">Water flea</name>
    <dbReference type="NCBI Taxonomy" id="6669"/>
    <lineage>
        <taxon>Eukaryota</taxon>
        <taxon>Metazoa</taxon>
        <taxon>Ecdysozoa</taxon>
        <taxon>Arthropoda</taxon>
        <taxon>Crustacea</taxon>
        <taxon>Branchiopoda</taxon>
        <taxon>Diplostraca</taxon>
        <taxon>Cladocera</taxon>
        <taxon>Anomopoda</taxon>
        <taxon>Daphniidae</taxon>
        <taxon>Daphnia</taxon>
    </lineage>
</organism>
<feature type="transmembrane region" description="Helical" evidence="1">
    <location>
        <begin position="99"/>
        <end position="118"/>
    </location>
</feature>
<evidence type="ECO:0000256" key="1">
    <source>
        <dbReference type="SAM" id="Phobius"/>
    </source>
</evidence>
<reference evidence="2 3" key="1">
    <citation type="journal article" date="2011" name="Science">
        <title>The ecoresponsive genome of Daphnia pulex.</title>
        <authorList>
            <person name="Colbourne J.K."/>
            <person name="Pfrender M.E."/>
            <person name="Gilbert D."/>
            <person name="Thomas W.K."/>
            <person name="Tucker A."/>
            <person name="Oakley T.H."/>
            <person name="Tokishita S."/>
            <person name="Aerts A."/>
            <person name="Arnold G.J."/>
            <person name="Basu M.K."/>
            <person name="Bauer D.J."/>
            <person name="Caceres C.E."/>
            <person name="Carmel L."/>
            <person name="Casola C."/>
            <person name="Choi J.H."/>
            <person name="Detter J.C."/>
            <person name="Dong Q."/>
            <person name="Dusheyko S."/>
            <person name="Eads B.D."/>
            <person name="Frohlich T."/>
            <person name="Geiler-Samerotte K.A."/>
            <person name="Gerlach D."/>
            <person name="Hatcher P."/>
            <person name="Jogdeo S."/>
            <person name="Krijgsveld J."/>
            <person name="Kriventseva E.V."/>
            <person name="Kultz D."/>
            <person name="Laforsch C."/>
            <person name="Lindquist E."/>
            <person name="Lopez J."/>
            <person name="Manak J.R."/>
            <person name="Muller J."/>
            <person name="Pangilinan J."/>
            <person name="Patwardhan R.P."/>
            <person name="Pitluck S."/>
            <person name="Pritham E.J."/>
            <person name="Rechtsteiner A."/>
            <person name="Rho M."/>
            <person name="Rogozin I.B."/>
            <person name="Sakarya O."/>
            <person name="Salamov A."/>
            <person name="Schaack S."/>
            <person name="Shapiro H."/>
            <person name="Shiga Y."/>
            <person name="Skalitzky C."/>
            <person name="Smith Z."/>
            <person name="Souvorov A."/>
            <person name="Sung W."/>
            <person name="Tang Z."/>
            <person name="Tsuchiya D."/>
            <person name="Tu H."/>
            <person name="Vos H."/>
            <person name="Wang M."/>
            <person name="Wolf Y.I."/>
            <person name="Yamagata H."/>
            <person name="Yamada T."/>
            <person name="Ye Y."/>
            <person name="Shaw J.R."/>
            <person name="Andrews J."/>
            <person name="Crease T.J."/>
            <person name="Tang H."/>
            <person name="Lucas S.M."/>
            <person name="Robertson H.M."/>
            <person name="Bork P."/>
            <person name="Koonin E.V."/>
            <person name="Zdobnov E.M."/>
            <person name="Grigoriev I.V."/>
            <person name="Lynch M."/>
            <person name="Boore J.L."/>
        </authorList>
    </citation>
    <scope>NUCLEOTIDE SEQUENCE [LARGE SCALE GENOMIC DNA]</scope>
</reference>
<sequence>MNPDQKSLSGIFNGVPSYQVLNNQNQEFQSTQNTDLAKLIQHEEKKYWSVKPLFVCAALQIMFGMFLIFGQVILNSEDCTSAKKSQHCENQYIHVPSTIYAFWCGGIIFFTGLLNGLATQFKTNFLLVVASFLCVVGYGVSLCSLIMSAVFAQIFEDDTQKVVLVGMAVVSGFNFFVFILTSALFCRASCSCCQPRTPTIMYLSPVDDSTQQQNEAFNLPA</sequence>
<dbReference type="OrthoDB" id="6333413at2759"/>
<dbReference type="KEGG" id="dpx:DAPPUDRAFT_310152"/>
<accession>E9FSM6</accession>
<keyword evidence="1" id="KW-1133">Transmembrane helix</keyword>